<dbReference type="Proteomes" id="UP000610594">
    <property type="component" value="Unassembled WGS sequence"/>
</dbReference>
<keyword evidence="2" id="KW-1185">Reference proteome</keyword>
<evidence type="ECO:0000313" key="1">
    <source>
        <dbReference type="EMBL" id="NHZ66680.1"/>
    </source>
</evidence>
<evidence type="ECO:0000313" key="2">
    <source>
        <dbReference type="Proteomes" id="UP000610594"/>
    </source>
</evidence>
<name>A0ABX0N3S7_9BURK</name>
<evidence type="ECO:0008006" key="3">
    <source>
        <dbReference type="Google" id="ProtNLM"/>
    </source>
</evidence>
<reference evidence="1 2" key="1">
    <citation type="submission" date="2019-10" db="EMBL/GenBank/DDBJ databases">
        <title>Taxonomy of Antarctic Massilia spp.: description of Massilia rubra sp. nov., Massilia aquatica sp. nov., Massilia mucilaginosa sp. nov., Massilia frigida sp. nov. isolated from streams, lakes and regoliths.</title>
        <authorList>
            <person name="Holochova P."/>
            <person name="Sedlacek I."/>
            <person name="Kralova S."/>
            <person name="Maslanova I."/>
            <person name="Busse H.-J."/>
            <person name="Stankova E."/>
            <person name="Vrbovska V."/>
            <person name="Kovarovic V."/>
            <person name="Bartak M."/>
            <person name="Svec P."/>
            <person name="Pantucek R."/>
        </authorList>
    </citation>
    <scope>NUCLEOTIDE SEQUENCE [LARGE SCALE GENOMIC DNA]</scope>
    <source>
        <strain evidence="1 2">CCM 8694</strain>
    </source>
</reference>
<sequence length="427" mass="47858">MNSQSERHEHEQNVIPLMVRRHAEEAATRWWRRSSAYIEDERSRFSDLIEFDDSIDAHLDGLSNAGNVARMVLEQAMLSDARDASAEIFVALVMAFETGDPEVIQNMLAHTKPLPGSATALQGLFAWSDDELVGQTLRAHLTNPDVRYQHAALAECHTQRVDGGDHLAYLISSENALVARAIRTAAQCGRVDLLSEIKMCLELAPETDGEVRYWAAWALLALGNNSVKAVNTLMALVNTSSANNSGALQILCLTLPRIELLEYLQRLSTTSIDRTLYIQALGWSGHAGYVPYLIDQMRITEFGSCAGEACRLITGFDLLQREAELDPTPYLPDISLSRLQSAYPYPNAAIVSKWWEEYGHSFDIEQQLLLGEPISLDWLDDIIMCGEQTHRDLAALLRWFAQPGQMLLPTHAHCYIQWLRLQQLKGN</sequence>
<dbReference type="EMBL" id="WHJF01000157">
    <property type="protein sequence ID" value="NHZ66680.1"/>
    <property type="molecule type" value="Genomic_DNA"/>
</dbReference>
<gene>
    <name evidence="1" type="ORF">F1735_31070</name>
</gene>
<dbReference type="RefSeq" id="WP_167240606.1">
    <property type="nucleotide sequence ID" value="NZ_WHJF01000157.1"/>
</dbReference>
<dbReference type="InterPro" id="IPR011989">
    <property type="entry name" value="ARM-like"/>
</dbReference>
<accession>A0ABX0N3S7</accession>
<dbReference type="Gene3D" id="1.25.10.10">
    <property type="entry name" value="Leucine-rich Repeat Variant"/>
    <property type="match status" value="1"/>
</dbReference>
<dbReference type="InterPro" id="IPR016024">
    <property type="entry name" value="ARM-type_fold"/>
</dbReference>
<dbReference type="SUPFAM" id="SSF48371">
    <property type="entry name" value="ARM repeat"/>
    <property type="match status" value="1"/>
</dbReference>
<proteinExistence type="predicted"/>
<comment type="caution">
    <text evidence="1">The sequence shown here is derived from an EMBL/GenBank/DDBJ whole genome shotgun (WGS) entry which is preliminary data.</text>
</comment>
<organism evidence="1 2">
    <name type="scientific">Massilia genomosp. 1</name>
    <dbReference type="NCBI Taxonomy" id="2609280"/>
    <lineage>
        <taxon>Bacteria</taxon>
        <taxon>Pseudomonadati</taxon>
        <taxon>Pseudomonadota</taxon>
        <taxon>Betaproteobacteria</taxon>
        <taxon>Burkholderiales</taxon>
        <taxon>Oxalobacteraceae</taxon>
        <taxon>Telluria group</taxon>
        <taxon>Massilia</taxon>
    </lineage>
</organism>
<protein>
    <recommendedName>
        <fullName evidence="3">TIGR02270 family protein</fullName>
    </recommendedName>
</protein>